<dbReference type="InterPro" id="IPR000504">
    <property type="entry name" value="RRM_dom"/>
</dbReference>
<dbReference type="PANTHER" id="PTHR47678:SF1">
    <property type="entry name" value="TETRATRICOPEPTIDE REPEAT PROTEIN 31"/>
    <property type="match status" value="1"/>
</dbReference>
<evidence type="ECO:0000313" key="5">
    <source>
        <dbReference type="RefSeq" id="XP_015264399.1"/>
    </source>
</evidence>
<dbReference type="RefSeq" id="XP_015264399.1">
    <property type="nucleotide sequence ID" value="XM_015408913.1"/>
</dbReference>
<dbReference type="Gene3D" id="3.30.70.330">
    <property type="match status" value="1"/>
</dbReference>
<evidence type="ECO:0000256" key="1">
    <source>
        <dbReference type="PROSITE-ProRule" id="PRU00176"/>
    </source>
</evidence>
<dbReference type="PANTHER" id="PTHR47678">
    <property type="entry name" value="TETRATRICOPEPTIDE REPEAT PROTEIN 31"/>
    <property type="match status" value="1"/>
</dbReference>
<gene>
    <name evidence="5" type="primary">LOC107108474</name>
</gene>
<dbReference type="InterPro" id="IPR035979">
    <property type="entry name" value="RBD_domain_sf"/>
</dbReference>
<name>A0ABM1JSG2_GEKJA</name>
<accession>A0ABM1JSG2</accession>
<feature type="region of interest" description="Disordered" evidence="2">
    <location>
        <begin position="162"/>
        <end position="223"/>
    </location>
</feature>
<organism evidence="4 5">
    <name type="scientific">Gekko japonicus</name>
    <name type="common">Schlegel's Japanese gecko</name>
    <dbReference type="NCBI Taxonomy" id="146911"/>
    <lineage>
        <taxon>Eukaryota</taxon>
        <taxon>Metazoa</taxon>
        <taxon>Chordata</taxon>
        <taxon>Craniata</taxon>
        <taxon>Vertebrata</taxon>
        <taxon>Euteleostomi</taxon>
        <taxon>Lepidosauria</taxon>
        <taxon>Squamata</taxon>
        <taxon>Bifurcata</taxon>
        <taxon>Gekkota</taxon>
        <taxon>Gekkonidae</taxon>
        <taxon>Gekkoninae</taxon>
        <taxon>Gekko</taxon>
    </lineage>
</organism>
<dbReference type="SUPFAM" id="SSF54928">
    <property type="entry name" value="RNA-binding domain, RBD"/>
    <property type="match status" value="1"/>
</dbReference>
<dbReference type="Pfam" id="PF00076">
    <property type="entry name" value="RRM_1"/>
    <property type="match status" value="1"/>
</dbReference>
<evidence type="ECO:0000259" key="3">
    <source>
        <dbReference type="PROSITE" id="PS50102"/>
    </source>
</evidence>
<proteinExistence type="predicted"/>
<feature type="region of interest" description="Disordered" evidence="2">
    <location>
        <begin position="44"/>
        <end position="64"/>
    </location>
</feature>
<dbReference type="Proteomes" id="UP000694871">
    <property type="component" value="Unplaced"/>
</dbReference>
<keyword evidence="4" id="KW-1185">Reference proteome</keyword>
<protein>
    <submittedName>
        <fullName evidence="5">Pre-mRNA-splicing factor RBM22-like</fullName>
    </submittedName>
</protein>
<feature type="compositionally biased region" description="Low complexity" evidence="2">
    <location>
        <begin position="183"/>
        <end position="192"/>
    </location>
</feature>
<sequence>MVGLSGHSVMLLSSSFCQQNSVAPCTAPPLPAWNGAVQGAQLPLPGGRPVASRSPQGGRPPGSVTITRLKAPPVVLPSAVQAPVREWFPVWVGNLTPKVTQDALLRYFLPFGPIESIRCLPQKFCAFINYTRREAAEAAYAALQGVEVEGKSLQLQLKPPMRALPPATKAPGGPPQPLKREQAPLTPALALPRPNASRAKGDGSSLGAHPQRGATPAKKRQQP</sequence>
<dbReference type="InterPro" id="IPR012677">
    <property type="entry name" value="Nucleotide-bd_a/b_plait_sf"/>
</dbReference>
<dbReference type="SMART" id="SM00360">
    <property type="entry name" value="RRM"/>
    <property type="match status" value="1"/>
</dbReference>
<evidence type="ECO:0000256" key="2">
    <source>
        <dbReference type="SAM" id="MobiDB-lite"/>
    </source>
</evidence>
<reference evidence="5" key="1">
    <citation type="submission" date="2025-08" db="UniProtKB">
        <authorList>
            <consortium name="RefSeq"/>
        </authorList>
    </citation>
    <scope>IDENTIFICATION</scope>
</reference>
<dbReference type="GeneID" id="107108474"/>
<evidence type="ECO:0000313" key="4">
    <source>
        <dbReference type="Proteomes" id="UP000694871"/>
    </source>
</evidence>
<feature type="domain" description="RRM" evidence="3">
    <location>
        <begin position="88"/>
        <end position="160"/>
    </location>
</feature>
<keyword evidence="1" id="KW-0694">RNA-binding</keyword>
<dbReference type="PROSITE" id="PS50102">
    <property type="entry name" value="RRM"/>
    <property type="match status" value="1"/>
</dbReference>